<dbReference type="PANTHER" id="PTHR46680:SF3">
    <property type="entry name" value="NF-KAPPA-B INHIBITOR CACTUS"/>
    <property type="match status" value="1"/>
</dbReference>
<feature type="repeat" description="ANK" evidence="3">
    <location>
        <begin position="1071"/>
        <end position="1099"/>
    </location>
</feature>
<feature type="repeat" description="ANK" evidence="3">
    <location>
        <begin position="746"/>
        <end position="778"/>
    </location>
</feature>
<dbReference type="InterPro" id="IPR002110">
    <property type="entry name" value="Ankyrin_rpt"/>
</dbReference>
<dbReference type="GO" id="GO:0051059">
    <property type="term" value="F:NF-kappaB binding"/>
    <property type="evidence" value="ECO:0007669"/>
    <property type="project" value="TreeGrafter"/>
</dbReference>
<dbReference type="GO" id="GO:0071356">
    <property type="term" value="P:cellular response to tumor necrosis factor"/>
    <property type="evidence" value="ECO:0007669"/>
    <property type="project" value="TreeGrafter"/>
</dbReference>
<accession>A0A6H5IJH2</accession>
<feature type="repeat" description="ANK" evidence="3">
    <location>
        <begin position="998"/>
        <end position="1030"/>
    </location>
</feature>
<feature type="repeat" description="ANK" evidence="3">
    <location>
        <begin position="925"/>
        <end position="957"/>
    </location>
</feature>
<reference evidence="4 5" key="1">
    <citation type="submission" date="2020-02" db="EMBL/GenBank/DDBJ databases">
        <authorList>
            <person name="Ferguson B K."/>
        </authorList>
    </citation>
    <scope>NUCLEOTIDE SEQUENCE [LARGE SCALE GENOMIC DNA]</scope>
</reference>
<evidence type="ECO:0000256" key="2">
    <source>
        <dbReference type="ARBA" id="ARBA00023043"/>
    </source>
</evidence>
<keyword evidence="2 3" id="KW-0040">ANK repeat</keyword>
<evidence type="ECO:0000256" key="3">
    <source>
        <dbReference type="PROSITE-ProRule" id="PRU00023"/>
    </source>
</evidence>
<feature type="non-terminal residue" evidence="4">
    <location>
        <position position="1340"/>
    </location>
</feature>
<evidence type="ECO:0000313" key="5">
    <source>
        <dbReference type="Proteomes" id="UP000479190"/>
    </source>
</evidence>
<keyword evidence="1" id="KW-0677">Repeat</keyword>
<dbReference type="SUPFAM" id="SSF48403">
    <property type="entry name" value="Ankyrin repeat"/>
    <property type="match status" value="2"/>
</dbReference>
<dbReference type="OrthoDB" id="539213at2759"/>
<dbReference type="Proteomes" id="UP000479190">
    <property type="component" value="Unassembled WGS sequence"/>
</dbReference>
<feature type="repeat" description="ANK" evidence="3">
    <location>
        <begin position="434"/>
        <end position="466"/>
    </location>
</feature>
<gene>
    <name evidence="4" type="ORF">TBRA_LOCUS9042</name>
</gene>
<dbReference type="InterPro" id="IPR051070">
    <property type="entry name" value="NF-kappa-B_inhibitor"/>
</dbReference>
<feature type="repeat" description="ANK" evidence="3">
    <location>
        <begin position="1031"/>
        <end position="1054"/>
    </location>
</feature>
<protein>
    <submittedName>
        <fullName evidence="4">Uncharacterized protein</fullName>
    </submittedName>
</protein>
<dbReference type="GO" id="GO:0005829">
    <property type="term" value="C:cytosol"/>
    <property type="evidence" value="ECO:0007669"/>
    <property type="project" value="TreeGrafter"/>
</dbReference>
<dbReference type="Pfam" id="PF12796">
    <property type="entry name" value="Ank_2"/>
    <property type="match status" value="5"/>
</dbReference>
<dbReference type="PROSITE" id="PS50297">
    <property type="entry name" value="ANK_REP_REGION"/>
    <property type="match status" value="6"/>
</dbReference>
<keyword evidence="5" id="KW-1185">Reference proteome</keyword>
<dbReference type="Gene3D" id="1.25.40.20">
    <property type="entry name" value="Ankyrin repeat-containing domain"/>
    <property type="match status" value="5"/>
</dbReference>
<dbReference type="EMBL" id="CADCXV010000847">
    <property type="protein sequence ID" value="CAB0037205.1"/>
    <property type="molecule type" value="Genomic_DNA"/>
</dbReference>
<feature type="repeat" description="ANK" evidence="3">
    <location>
        <begin position="851"/>
        <end position="884"/>
    </location>
</feature>
<sequence>MHRRRRVEIRSMDPKQRTSLDALHCPRPIIVDAPRAYYPLISDEIPVRALIHQFHRNSRALHYIYTHTRAGSSARRPRCRHRRRCCTFQFDASMIFNLLSASDDGNFLRKTRWWRLLFCIHGSDAKRANIFNEVHIIVKAISICRCYNTRCLYVLYRDLRCAIFFLDACNVQAVREYERQLIHNVSENVKSDFIQFLIRTGYKDEPKVDRDGEPLLWRRSPLLLRGPEERIDQYAIRDLFKIYDRFDLNYRDETGFSHFHVACWSGCIDAVKQFLELGQDPNCIEQTTGNSPLHFALNKPTRHKEVAELLLRRGANPTLANAQGKTPLHLICDCSYDDDGLATLLFELVDEKHQPLQINARDESGCTPLHYVTGKKLAELLLRRGADPTSANAEGETPLHQIIPSARDKDLTKLYFEVIDEIGKTVQIDARDKSGWTPLHTALFCHEDKWTEILLERGANPNIAGPLRSTPLHFICKRHCDDGGLAEIFFKINDEKHQTVQVDAVDALGRTPLQWASVRGLTQRLLPTERRCSKQRCVHTPFASRKRIVYVQTDRWTQQFALYIYDLYISRESSSINSKSRFECAVCVCVRKCVCFTCRATCGAQAAASATTATMSTMIKLRINLTRRIREIREALVKRTRNIKKCTFQSSIIVSHTRPYIICARARVTCQIASDISNPASSLYLLPRQQQPQQQQEQERLQLHPILDRKSMAPSYGVNVFAGANERERKALLFYEIVHSVAPIKHGMSHFHVACMYGLKEVVERFLDLGQDPNVRVRRTQETPLHLACSFEAREVYELLLRRGANPNLLDNEKSTPLHIICLWDYEMIETWLRICDNHRNKFDLNVTNKSNWTPLKLALLFQRCPIATELLLRRGADPNYWDNDGWTALHIICREGVDVSLLALLFHVCEEVNQEVRVDAPGPGGRTALHLALSKKHIILAEYLLRNGANPMTANGQGKAALHLVCQSNYEDEFVESFFQICYEEDWALQLDAQDKQGRTPLHLALHSGTERAVEVLLRRGADPNLVNKEGSTPLHVVCEKDNGEDLAKLLLDTCKQEKREILVDAKDKKGRTPLQLAVLNLLPKTIDVLLEHGADLSSFVFPAKASFASIAGTFKGITDYNHQLKIRVAAGMMAVVRSLEQGRVFELQKKEALMIMGMFDEYELCETSKIAEQFWYKDPDFVSNAKEIMVKSGAPALSLYDLTELRPEEAAKRLTYADYMDLELNENFCKLSSSRRKACGLYLCEKATHQFYREWALGPFIELTHNRLPILCCEMIIDSLSNQDLPNICLASEIPITNTGRISRRHLKRKATESIKEPAGIRRSTRARKMSKKLLNFD</sequence>
<feature type="repeat" description="ANK" evidence="3">
    <location>
        <begin position="288"/>
        <end position="322"/>
    </location>
</feature>
<feature type="repeat" description="ANK" evidence="3">
    <location>
        <begin position="780"/>
        <end position="812"/>
    </location>
</feature>
<organism evidence="4 5">
    <name type="scientific">Trichogramma brassicae</name>
    <dbReference type="NCBI Taxonomy" id="86971"/>
    <lineage>
        <taxon>Eukaryota</taxon>
        <taxon>Metazoa</taxon>
        <taxon>Ecdysozoa</taxon>
        <taxon>Arthropoda</taxon>
        <taxon>Hexapoda</taxon>
        <taxon>Insecta</taxon>
        <taxon>Pterygota</taxon>
        <taxon>Neoptera</taxon>
        <taxon>Endopterygota</taxon>
        <taxon>Hymenoptera</taxon>
        <taxon>Apocrita</taxon>
        <taxon>Proctotrupomorpha</taxon>
        <taxon>Chalcidoidea</taxon>
        <taxon>Trichogrammatidae</taxon>
        <taxon>Trichogramma</taxon>
    </lineage>
</organism>
<dbReference type="PROSITE" id="PS50088">
    <property type="entry name" value="ANK_REPEAT"/>
    <property type="match status" value="9"/>
</dbReference>
<evidence type="ECO:0000256" key="1">
    <source>
        <dbReference type="ARBA" id="ARBA00022737"/>
    </source>
</evidence>
<evidence type="ECO:0000313" key="4">
    <source>
        <dbReference type="EMBL" id="CAB0037205.1"/>
    </source>
</evidence>
<dbReference type="InterPro" id="IPR036770">
    <property type="entry name" value="Ankyrin_rpt-contain_sf"/>
</dbReference>
<proteinExistence type="predicted"/>
<dbReference type="SMART" id="SM00248">
    <property type="entry name" value="ANK"/>
    <property type="match status" value="14"/>
</dbReference>
<name>A0A6H5IJH2_9HYME</name>
<dbReference type="PANTHER" id="PTHR46680">
    <property type="entry name" value="NF-KAPPA-B INHIBITOR ALPHA"/>
    <property type="match status" value="1"/>
</dbReference>